<evidence type="ECO:0000313" key="1">
    <source>
        <dbReference type="EMBL" id="KKL63032.1"/>
    </source>
</evidence>
<dbReference type="EMBL" id="LAZR01028300">
    <property type="protein sequence ID" value="KKL63032.1"/>
    <property type="molecule type" value="Genomic_DNA"/>
</dbReference>
<comment type="caution">
    <text evidence="1">The sequence shown here is derived from an EMBL/GenBank/DDBJ whole genome shotgun (WGS) entry which is preliminary data.</text>
</comment>
<sequence length="636" mass="70015">FVREMYAPMLGDDTAEAARRLTSLAETGKVDIDILDEVIELNFDGGSRGDSATAALVQLAKDQAFPNGPPPRTINANMTPFGFMDEDTTDWVDAAKKIPSRVFRFWGERMTQTGMRQPSYVDIFQREKKARLALGMPERAAIEMAHITSGEITNNIYFNTKAVTPFMKSMNNVVPFFTAAWEIASTWAYKIPAIQGGMGIGHVAVIRRVDRVVDALRELGLIEFSEDGQPTLVLDMSAKERTGPGDEISRAGAQLLRQPLMLAEHFLNLGHALRNTDIERGNSIVPDRLEIMVSSPIDIESHGVGTAFDLALGAQPLIAFALTNLRKKLPLVSETKTVTMTGNLAEFAEVNEIDVFRTVALNMPAFEAVLGTDDLAQLLKGQLDPSEVDLTGVDITIPNTSLWSTLTTDMFFPYGDTDSMGDVATSFRPSWMDYTWRAFGVWVDGNSADGFVGIDVSSQSESATNGAILAAARHMNFETGAFEQIDKYRDEFYALARPYLDVGQAEMVGNELRWNGEQPANVDEVNAAWDKLTLYSDATWTRAIEDGASMLAMRGMLAAGLPGSPRFFFDEERSLDAYYQGRNPDAPFRRVNIDDVLDYVLLWAADPAGGEAVRKLLGENPSMGPYLVGKTFWNPG</sequence>
<gene>
    <name evidence="1" type="ORF">LCGC14_2179200</name>
</gene>
<feature type="non-terminal residue" evidence="1">
    <location>
        <position position="1"/>
    </location>
</feature>
<proteinExistence type="predicted"/>
<accession>A0A0F9GIN2</accession>
<reference evidence="1" key="1">
    <citation type="journal article" date="2015" name="Nature">
        <title>Complex archaea that bridge the gap between prokaryotes and eukaryotes.</title>
        <authorList>
            <person name="Spang A."/>
            <person name="Saw J.H."/>
            <person name="Jorgensen S.L."/>
            <person name="Zaremba-Niedzwiedzka K."/>
            <person name="Martijn J."/>
            <person name="Lind A.E."/>
            <person name="van Eijk R."/>
            <person name="Schleper C."/>
            <person name="Guy L."/>
            <person name="Ettema T.J."/>
        </authorList>
    </citation>
    <scope>NUCLEOTIDE SEQUENCE</scope>
</reference>
<name>A0A0F9GIN2_9ZZZZ</name>
<protein>
    <submittedName>
        <fullName evidence="1">Uncharacterized protein</fullName>
    </submittedName>
</protein>
<feature type="non-terminal residue" evidence="1">
    <location>
        <position position="636"/>
    </location>
</feature>
<dbReference type="AlphaFoldDB" id="A0A0F9GIN2"/>
<organism evidence="1">
    <name type="scientific">marine sediment metagenome</name>
    <dbReference type="NCBI Taxonomy" id="412755"/>
    <lineage>
        <taxon>unclassified sequences</taxon>
        <taxon>metagenomes</taxon>
        <taxon>ecological metagenomes</taxon>
    </lineage>
</organism>